<evidence type="ECO:0000313" key="1">
    <source>
        <dbReference type="EMBL" id="KAK7484022.1"/>
    </source>
</evidence>
<dbReference type="AlphaFoldDB" id="A0ABD0KAG6"/>
<accession>A0ABD0KAG6</accession>
<organism evidence="1 2">
    <name type="scientific">Batillaria attramentaria</name>
    <dbReference type="NCBI Taxonomy" id="370345"/>
    <lineage>
        <taxon>Eukaryota</taxon>
        <taxon>Metazoa</taxon>
        <taxon>Spiralia</taxon>
        <taxon>Lophotrochozoa</taxon>
        <taxon>Mollusca</taxon>
        <taxon>Gastropoda</taxon>
        <taxon>Caenogastropoda</taxon>
        <taxon>Sorbeoconcha</taxon>
        <taxon>Cerithioidea</taxon>
        <taxon>Batillariidae</taxon>
        <taxon>Batillaria</taxon>
    </lineage>
</organism>
<reference evidence="1 2" key="1">
    <citation type="journal article" date="2023" name="Sci. Data">
        <title>Genome assembly of the Korean intertidal mud-creeper Batillaria attramentaria.</title>
        <authorList>
            <person name="Patra A.K."/>
            <person name="Ho P.T."/>
            <person name="Jun S."/>
            <person name="Lee S.J."/>
            <person name="Kim Y."/>
            <person name="Won Y.J."/>
        </authorList>
    </citation>
    <scope>NUCLEOTIDE SEQUENCE [LARGE SCALE GENOMIC DNA]</scope>
    <source>
        <strain evidence="1">Wonlab-2016</strain>
    </source>
</reference>
<proteinExistence type="predicted"/>
<evidence type="ECO:0000313" key="2">
    <source>
        <dbReference type="Proteomes" id="UP001519460"/>
    </source>
</evidence>
<sequence>MDFHRDSEPMVRPDSLQTVNEPLERVGDSDLMWSWGDHWAGDELSCRACVRTVVNRETGIRVVLQSLL</sequence>
<comment type="caution">
    <text evidence="1">The sequence shown here is derived from an EMBL/GenBank/DDBJ whole genome shotgun (WGS) entry which is preliminary data.</text>
</comment>
<dbReference type="EMBL" id="JACVVK020000217">
    <property type="protein sequence ID" value="KAK7484022.1"/>
    <property type="molecule type" value="Genomic_DNA"/>
</dbReference>
<name>A0ABD0KAG6_9CAEN</name>
<dbReference type="Proteomes" id="UP001519460">
    <property type="component" value="Unassembled WGS sequence"/>
</dbReference>
<keyword evidence="2" id="KW-1185">Reference proteome</keyword>
<protein>
    <submittedName>
        <fullName evidence="1">Uncharacterized protein</fullName>
    </submittedName>
</protein>
<gene>
    <name evidence="1" type="ORF">BaRGS_00024757</name>
</gene>